<accession>A0A243WHL7</accession>
<feature type="transmembrane region" description="Helical" evidence="1">
    <location>
        <begin position="237"/>
        <end position="255"/>
    </location>
</feature>
<dbReference type="OrthoDB" id="9779622at2"/>
<dbReference type="SMART" id="SM00271">
    <property type="entry name" value="DnaJ"/>
    <property type="match status" value="1"/>
</dbReference>
<dbReference type="CDD" id="cd06257">
    <property type="entry name" value="DnaJ"/>
    <property type="match status" value="1"/>
</dbReference>
<keyword evidence="1" id="KW-0472">Membrane</keyword>
<dbReference type="InterPro" id="IPR001623">
    <property type="entry name" value="DnaJ_domain"/>
</dbReference>
<dbReference type="AlphaFoldDB" id="A0A243WHL7"/>
<feature type="transmembrane region" description="Helical" evidence="1">
    <location>
        <begin position="209"/>
        <end position="225"/>
    </location>
</feature>
<sequence length="257" mass="29061">MKNYYHTLELSNFASTADIRRAYRRLVLLTHPDRTPDLAAHERYLAINEAYDVLGHVARRQLYDAQLQALLNPLPLVVAAAPRPAVPPRGHRPPMRVWRRRVVVPADFSHYAGRARRWCRCLLSVPCVLFVDYFLLRHTVQASVVAFYDQYHAVTGIRYLIKTTHGSFVTSTNYPESTDAITIQTSWLFHFVHAAVLPNGKALPVTPDYHSWMAFAGLLALIALAGQWKRLPPNTNINAAIIATMLAIIVLALMLNM</sequence>
<keyword evidence="1" id="KW-1133">Transmembrane helix</keyword>
<proteinExistence type="predicted"/>
<comment type="caution">
    <text evidence="3">The sequence shown here is derived from an EMBL/GenBank/DDBJ whole genome shotgun (WGS) entry which is preliminary data.</text>
</comment>
<name>A0A243WHL7_9BACT</name>
<evidence type="ECO:0000259" key="2">
    <source>
        <dbReference type="PROSITE" id="PS50076"/>
    </source>
</evidence>
<dbReference type="Pfam" id="PF00226">
    <property type="entry name" value="DnaJ"/>
    <property type="match status" value="1"/>
</dbReference>
<keyword evidence="4" id="KW-1185">Reference proteome</keyword>
<dbReference type="InterPro" id="IPR052763">
    <property type="entry name" value="DnaJ_C4"/>
</dbReference>
<feature type="domain" description="J" evidence="2">
    <location>
        <begin position="3"/>
        <end position="67"/>
    </location>
</feature>
<keyword evidence="1" id="KW-0812">Transmembrane</keyword>
<dbReference type="Gene3D" id="1.10.287.110">
    <property type="entry name" value="DnaJ domain"/>
    <property type="match status" value="1"/>
</dbReference>
<dbReference type="PROSITE" id="PS50076">
    <property type="entry name" value="DNAJ_2"/>
    <property type="match status" value="1"/>
</dbReference>
<dbReference type="SUPFAM" id="SSF46565">
    <property type="entry name" value="Chaperone J-domain"/>
    <property type="match status" value="1"/>
</dbReference>
<organism evidence="3 4">
    <name type="scientific">Hymenobacter crusticola</name>
    <dbReference type="NCBI Taxonomy" id="1770526"/>
    <lineage>
        <taxon>Bacteria</taxon>
        <taxon>Pseudomonadati</taxon>
        <taxon>Bacteroidota</taxon>
        <taxon>Cytophagia</taxon>
        <taxon>Cytophagales</taxon>
        <taxon>Hymenobacteraceae</taxon>
        <taxon>Hymenobacter</taxon>
    </lineage>
</organism>
<dbReference type="PANTHER" id="PTHR44825">
    <property type="match status" value="1"/>
</dbReference>
<reference evidence="3 4" key="1">
    <citation type="submission" date="2017-01" db="EMBL/GenBank/DDBJ databases">
        <title>A new Hymenobacter.</title>
        <authorList>
            <person name="Liang Y."/>
            <person name="Feng F."/>
        </authorList>
    </citation>
    <scope>NUCLEOTIDE SEQUENCE [LARGE SCALE GENOMIC DNA]</scope>
    <source>
        <strain evidence="3">MIMBbqt21</strain>
    </source>
</reference>
<dbReference type="PRINTS" id="PR00625">
    <property type="entry name" value="JDOMAIN"/>
</dbReference>
<evidence type="ECO:0000313" key="4">
    <source>
        <dbReference type="Proteomes" id="UP000194873"/>
    </source>
</evidence>
<evidence type="ECO:0000313" key="3">
    <source>
        <dbReference type="EMBL" id="OUJ75073.1"/>
    </source>
</evidence>
<evidence type="ECO:0000256" key="1">
    <source>
        <dbReference type="SAM" id="Phobius"/>
    </source>
</evidence>
<gene>
    <name evidence="3" type="ORF">BXP70_03335</name>
</gene>
<feature type="transmembrane region" description="Helical" evidence="1">
    <location>
        <begin position="118"/>
        <end position="136"/>
    </location>
</feature>
<dbReference type="PANTHER" id="PTHR44825:SF1">
    <property type="entry name" value="DNAJ HOMOLOG SUBFAMILY C MEMBER 4"/>
    <property type="match status" value="1"/>
</dbReference>
<dbReference type="Proteomes" id="UP000194873">
    <property type="component" value="Unassembled WGS sequence"/>
</dbReference>
<dbReference type="EMBL" id="MTSE01000002">
    <property type="protein sequence ID" value="OUJ75073.1"/>
    <property type="molecule type" value="Genomic_DNA"/>
</dbReference>
<protein>
    <recommendedName>
        <fullName evidence="2">J domain-containing protein</fullName>
    </recommendedName>
</protein>
<dbReference type="InterPro" id="IPR036869">
    <property type="entry name" value="J_dom_sf"/>
</dbReference>
<dbReference type="RefSeq" id="WP_086592617.1">
    <property type="nucleotide sequence ID" value="NZ_MTSE01000002.1"/>
</dbReference>